<feature type="chain" id="PRO_5038567249" description="DUF732 domain-containing protein" evidence="2">
    <location>
        <begin position="24"/>
        <end position="185"/>
    </location>
</feature>
<protein>
    <recommendedName>
        <fullName evidence="3">DUF732 domain-containing protein</fullName>
    </recommendedName>
</protein>
<feature type="signal peptide" evidence="2">
    <location>
        <begin position="1"/>
        <end position="23"/>
    </location>
</feature>
<dbReference type="PROSITE" id="PS51257">
    <property type="entry name" value="PROKAR_LIPOPROTEIN"/>
    <property type="match status" value="1"/>
</dbReference>
<evidence type="ECO:0000313" key="4">
    <source>
        <dbReference type="EMBL" id="AZA12551.1"/>
    </source>
</evidence>
<dbReference type="EMBL" id="CP033896">
    <property type="protein sequence ID" value="AZA12551.1"/>
    <property type="molecule type" value="Genomic_DNA"/>
</dbReference>
<gene>
    <name evidence="4" type="ORF">CCHOA_00610</name>
</gene>
<reference evidence="4 5" key="1">
    <citation type="submission" date="2018-11" db="EMBL/GenBank/DDBJ databases">
        <authorList>
            <person name="Kleinhagauer T."/>
            <person name="Glaeser S.P."/>
            <person name="Spergser J."/>
            <person name="Ruckert C."/>
            <person name="Kaempfer P."/>
            <person name="Busse H.-J."/>
        </authorList>
    </citation>
    <scope>NUCLEOTIDE SEQUENCE [LARGE SCALE GENOMIC DNA]</scope>
    <source>
        <strain evidence="4 5">200CH</strain>
    </source>
</reference>
<name>A0A3G6J3A0_9CORY</name>
<sequence length="185" mass="18836" precursor="true">MNHRNLRRASASIAGLVALTLLAAGCSDSATSVDDKASSTVAPLPRETVSSSTTTSAQGQPTTTTSTSDKDIPAAARVTTPRQRAEEDQGAKEVGTVPTPGPARTSADETYLAAIADAGVSIDGIEDQLIGAAVEYCRAQAAREPDIALPAVAGQLVTQERTTLNPDQAAQAIASAATAAYCRTP</sequence>
<keyword evidence="5" id="KW-1185">Reference proteome</keyword>
<evidence type="ECO:0000313" key="5">
    <source>
        <dbReference type="Proteomes" id="UP000269019"/>
    </source>
</evidence>
<organism evidence="4 5">
    <name type="scientific">Corynebacterium choanae</name>
    <dbReference type="NCBI Taxonomy" id="1862358"/>
    <lineage>
        <taxon>Bacteria</taxon>
        <taxon>Bacillati</taxon>
        <taxon>Actinomycetota</taxon>
        <taxon>Actinomycetes</taxon>
        <taxon>Mycobacteriales</taxon>
        <taxon>Corynebacteriaceae</taxon>
        <taxon>Corynebacterium</taxon>
    </lineage>
</organism>
<dbReference type="AlphaFoldDB" id="A0A3G6J3A0"/>
<keyword evidence="2" id="KW-0732">Signal</keyword>
<feature type="region of interest" description="Disordered" evidence="1">
    <location>
        <begin position="29"/>
        <end position="105"/>
    </location>
</feature>
<feature type="compositionally biased region" description="Low complexity" evidence="1">
    <location>
        <begin position="48"/>
        <end position="67"/>
    </location>
</feature>
<dbReference type="KEGG" id="ccho:CCHOA_00610"/>
<evidence type="ECO:0000259" key="3">
    <source>
        <dbReference type="Pfam" id="PF05305"/>
    </source>
</evidence>
<feature type="domain" description="DUF732" evidence="3">
    <location>
        <begin position="107"/>
        <end position="182"/>
    </location>
</feature>
<dbReference type="RefSeq" id="WP_123925721.1">
    <property type="nucleotide sequence ID" value="NZ_CP033896.1"/>
</dbReference>
<dbReference type="OrthoDB" id="4427769at2"/>
<dbReference type="Proteomes" id="UP000269019">
    <property type="component" value="Chromosome"/>
</dbReference>
<evidence type="ECO:0000256" key="2">
    <source>
        <dbReference type="SAM" id="SignalP"/>
    </source>
</evidence>
<dbReference type="InterPro" id="IPR007969">
    <property type="entry name" value="DUF732"/>
</dbReference>
<evidence type="ECO:0000256" key="1">
    <source>
        <dbReference type="SAM" id="MobiDB-lite"/>
    </source>
</evidence>
<accession>A0A3G6J3A0</accession>
<dbReference type="Pfam" id="PF05305">
    <property type="entry name" value="DUF732"/>
    <property type="match status" value="1"/>
</dbReference>
<proteinExistence type="predicted"/>